<reference evidence="4 5" key="1">
    <citation type="submission" date="2024-09" db="EMBL/GenBank/DDBJ databases">
        <authorList>
            <person name="Sun Q."/>
            <person name="Mori K."/>
        </authorList>
    </citation>
    <scope>NUCLEOTIDE SEQUENCE [LARGE SCALE GENOMIC DNA]</scope>
    <source>
        <strain evidence="4 5">JCM 13503</strain>
    </source>
</reference>
<dbReference type="InterPro" id="IPR039532">
    <property type="entry name" value="TetR_C_Firmicutes"/>
</dbReference>
<dbReference type="PANTHER" id="PTHR43479:SF7">
    <property type="entry name" value="TETR-FAMILY TRANSCRIPTIONAL REGULATOR"/>
    <property type="match status" value="1"/>
</dbReference>
<dbReference type="Proteomes" id="UP001589733">
    <property type="component" value="Unassembled WGS sequence"/>
</dbReference>
<dbReference type="InterPro" id="IPR001647">
    <property type="entry name" value="HTH_TetR"/>
</dbReference>
<dbReference type="RefSeq" id="WP_380009979.1">
    <property type="nucleotide sequence ID" value="NZ_JBHLYR010000033.1"/>
</dbReference>
<dbReference type="PANTHER" id="PTHR43479">
    <property type="entry name" value="ACREF/ENVCD OPERON REPRESSOR-RELATED"/>
    <property type="match status" value="1"/>
</dbReference>
<dbReference type="SUPFAM" id="SSF46689">
    <property type="entry name" value="Homeodomain-like"/>
    <property type="match status" value="1"/>
</dbReference>
<sequence length="212" mass="23933">MHNKQTNERRGDASVDLRVRRTRKHLKEALMELTREKGYAAVTVGDLTARAMVNRATFYRHYEDKYDLVVDCLQDLLEDVPPMDLGEALGMTSGEAPPTVVRFFEHVGRHAEFYCAMLRQGGMPSFGEHLRTLVEREVEREIAASLERLGHGHTLTIPPGLLPNFVADAVVGMTVWWFEQERGPSAQEVARWFVALVLPGVRASLERAEPHG</sequence>
<keyword evidence="1 2" id="KW-0238">DNA-binding</keyword>
<dbReference type="InterPro" id="IPR050624">
    <property type="entry name" value="HTH-type_Tx_Regulator"/>
</dbReference>
<evidence type="ECO:0000313" key="5">
    <source>
        <dbReference type="Proteomes" id="UP001589733"/>
    </source>
</evidence>
<evidence type="ECO:0000313" key="4">
    <source>
        <dbReference type="EMBL" id="MFB9992655.1"/>
    </source>
</evidence>
<dbReference type="PROSITE" id="PS50977">
    <property type="entry name" value="HTH_TETR_2"/>
    <property type="match status" value="1"/>
</dbReference>
<accession>A0ABV6AYS1</accession>
<comment type="caution">
    <text evidence="4">The sequence shown here is derived from an EMBL/GenBank/DDBJ whole genome shotgun (WGS) entry which is preliminary data.</text>
</comment>
<dbReference type="Pfam" id="PF14278">
    <property type="entry name" value="TetR_C_8"/>
    <property type="match status" value="1"/>
</dbReference>
<evidence type="ECO:0000256" key="2">
    <source>
        <dbReference type="PROSITE-ProRule" id="PRU00335"/>
    </source>
</evidence>
<feature type="domain" description="HTH tetR-type" evidence="3">
    <location>
        <begin position="20"/>
        <end position="80"/>
    </location>
</feature>
<feature type="DNA-binding region" description="H-T-H motif" evidence="2">
    <location>
        <begin position="43"/>
        <end position="62"/>
    </location>
</feature>
<dbReference type="InterPro" id="IPR009057">
    <property type="entry name" value="Homeodomain-like_sf"/>
</dbReference>
<organism evidence="4 5">
    <name type="scientific">Deinococcus oregonensis</name>
    <dbReference type="NCBI Taxonomy" id="1805970"/>
    <lineage>
        <taxon>Bacteria</taxon>
        <taxon>Thermotogati</taxon>
        <taxon>Deinococcota</taxon>
        <taxon>Deinococci</taxon>
        <taxon>Deinococcales</taxon>
        <taxon>Deinococcaceae</taxon>
        <taxon>Deinococcus</taxon>
    </lineage>
</organism>
<dbReference type="Pfam" id="PF00440">
    <property type="entry name" value="TetR_N"/>
    <property type="match status" value="1"/>
</dbReference>
<evidence type="ECO:0000256" key="1">
    <source>
        <dbReference type="ARBA" id="ARBA00023125"/>
    </source>
</evidence>
<gene>
    <name evidence="4" type="ORF">ACFFLM_11820</name>
</gene>
<keyword evidence="5" id="KW-1185">Reference proteome</keyword>
<dbReference type="Gene3D" id="1.10.357.10">
    <property type="entry name" value="Tetracycline Repressor, domain 2"/>
    <property type="match status" value="1"/>
</dbReference>
<name>A0ABV6AYS1_9DEIO</name>
<proteinExistence type="predicted"/>
<dbReference type="EMBL" id="JBHLYR010000033">
    <property type="protein sequence ID" value="MFB9992655.1"/>
    <property type="molecule type" value="Genomic_DNA"/>
</dbReference>
<protein>
    <submittedName>
        <fullName evidence="4">TetR/AcrR family transcriptional regulator</fullName>
    </submittedName>
</protein>
<evidence type="ECO:0000259" key="3">
    <source>
        <dbReference type="PROSITE" id="PS50977"/>
    </source>
</evidence>